<evidence type="ECO:0000256" key="3">
    <source>
        <dbReference type="ARBA" id="ARBA00022840"/>
    </source>
</evidence>
<dbReference type="InterPro" id="IPR003439">
    <property type="entry name" value="ABC_transporter-like_ATP-bd"/>
</dbReference>
<dbReference type="RefSeq" id="WP_040047607.1">
    <property type="nucleotide sequence ID" value="NZ_JWIR02000040.1"/>
</dbReference>
<protein>
    <submittedName>
        <fullName evidence="5">Molybdenum transport ATP-binding protein ModC</fullName>
    </submittedName>
</protein>
<dbReference type="PANTHER" id="PTHR42781">
    <property type="entry name" value="SPERMIDINE/PUTRESCINE IMPORT ATP-BINDING PROTEIN POTA"/>
    <property type="match status" value="1"/>
</dbReference>
<dbReference type="InterPro" id="IPR017871">
    <property type="entry name" value="ABC_transporter-like_CS"/>
</dbReference>
<reference evidence="5" key="1">
    <citation type="submission" date="2015-02" db="EMBL/GenBank/DDBJ databases">
        <title>Genome Assembly of Bacillaceae bacterium MTCC 8252.</title>
        <authorList>
            <person name="Verma A."/>
            <person name="Khatri I."/>
            <person name="Mual P."/>
            <person name="Subramanian S."/>
            <person name="Krishnamurthi S."/>
        </authorList>
    </citation>
    <scope>NUCLEOTIDE SEQUENCE [LARGE SCALE GENOMIC DNA]</scope>
    <source>
        <strain evidence="5">MTCC 8252</strain>
    </source>
</reference>
<evidence type="ECO:0000259" key="4">
    <source>
        <dbReference type="PROSITE" id="PS50893"/>
    </source>
</evidence>
<dbReference type="SUPFAM" id="SSF52540">
    <property type="entry name" value="P-loop containing nucleoside triphosphate hydrolases"/>
    <property type="match status" value="1"/>
</dbReference>
<comment type="caution">
    <text evidence="5">The sequence shown here is derived from an EMBL/GenBank/DDBJ whole genome shotgun (WGS) entry which is preliminary data.</text>
</comment>
<dbReference type="Proteomes" id="UP000031563">
    <property type="component" value="Unassembled WGS sequence"/>
</dbReference>
<dbReference type="InterPro" id="IPR008995">
    <property type="entry name" value="Mo/tungstate-bd_C_term_dom"/>
</dbReference>
<dbReference type="InterPro" id="IPR027417">
    <property type="entry name" value="P-loop_NTPase"/>
</dbReference>
<dbReference type="PROSITE" id="PS50893">
    <property type="entry name" value="ABC_TRANSPORTER_2"/>
    <property type="match status" value="1"/>
</dbReference>
<dbReference type="SUPFAM" id="SSF50331">
    <property type="entry name" value="MOP-like"/>
    <property type="match status" value="1"/>
</dbReference>
<proteinExistence type="predicted"/>
<evidence type="ECO:0000313" key="5">
    <source>
        <dbReference type="EMBL" id="KKB39610.1"/>
    </source>
</evidence>
<name>A0A0F5I2Y0_BACTR</name>
<accession>A0A0F5I2Y0</accession>
<evidence type="ECO:0000313" key="6">
    <source>
        <dbReference type="Proteomes" id="UP000031563"/>
    </source>
</evidence>
<feature type="domain" description="ABC transporter" evidence="4">
    <location>
        <begin position="1"/>
        <end position="231"/>
    </location>
</feature>
<organism evidence="5 6">
    <name type="scientific">Bacillus thermotolerans</name>
    <name type="common">Quasibacillus thermotolerans</name>
    <dbReference type="NCBI Taxonomy" id="1221996"/>
    <lineage>
        <taxon>Bacteria</taxon>
        <taxon>Bacillati</taxon>
        <taxon>Bacillota</taxon>
        <taxon>Bacilli</taxon>
        <taxon>Bacillales</taxon>
        <taxon>Bacillaceae</taxon>
        <taxon>Bacillus</taxon>
    </lineage>
</organism>
<dbReference type="Gene3D" id="3.40.50.300">
    <property type="entry name" value="P-loop containing nucleotide triphosphate hydrolases"/>
    <property type="match status" value="1"/>
</dbReference>
<dbReference type="AlphaFoldDB" id="A0A0F5I2Y0"/>
<dbReference type="SMART" id="SM00382">
    <property type="entry name" value="AAA"/>
    <property type="match status" value="1"/>
</dbReference>
<sequence>MLDVQIEKPLHSFTLSSSFSAENEIFGIIGPSGSGKSMTLQCIAGLQTPSSGRITLNGRILFDSEQQINLSPQARKIGYVFQNYALFPHLTVEKNIAFGIPRVPDRKRLVYEMVERMGLKGVEHCYPSELSGGQQQRVALARTLITEPELLLLDEPFSALDPYIKDQLERDLMDRIQANYEGTVLYITHNLEEAYKLCSRLLVYEQGKIAQLGIKEEIVNEPVNRTVAQMAGCKNFIRVEVAEEMKEEVKLKSENDIYLVARRKKPLNKGNLLACIHSHHVKLSKRKGGTQNTFPCQVKSVQEGITFVIVQVNCQGHMLEARLSSIEWSVLQAEQGEGWFVHAPKESIFLVND</sequence>
<keyword evidence="1" id="KW-0813">Transport</keyword>
<dbReference type="OrthoDB" id="9802264at2"/>
<dbReference type="PROSITE" id="PS00211">
    <property type="entry name" value="ABC_TRANSPORTER_1"/>
    <property type="match status" value="1"/>
</dbReference>
<dbReference type="Pfam" id="PF00005">
    <property type="entry name" value="ABC_tran"/>
    <property type="match status" value="1"/>
</dbReference>
<dbReference type="GO" id="GO:0016887">
    <property type="term" value="F:ATP hydrolysis activity"/>
    <property type="evidence" value="ECO:0007669"/>
    <property type="project" value="InterPro"/>
</dbReference>
<dbReference type="STRING" id="1221996.QY95_02240"/>
<keyword evidence="2" id="KW-0547">Nucleotide-binding</keyword>
<dbReference type="InterPro" id="IPR050093">
    <property type="entry name" value="ABC_SmlMolc_Importer"/>
</dbReference>
<keyword evidence="3 5" id="KW-0067">ATP-binding</keyword>
<dbReference type="GO" id="GO:0005524">
    <property type="term" value="F:ATP binding"/>
    <property type="evidence" value="ECO:0007669"/>
    <property type="project" value="UniProtKB-KW"/>
</dbReference>
<keyword evidence="6" id="KW-1185">Reference proteome</keyword>
<dbReference type="EMBL" id="JWIR02000040">
    <property type="protein sequence ID" value="KKB39610.1"/>
    <property type="molecule type" value="Genomic_DNA"/>
</dbReference>
<evidence type="ECO:0000256" key="1">
    <source>
        <dbReference type="ARBA" id="ARBA00022448"/>
    </source>
</evidence>
<evidence type="ECO:0000256" key="2">
    <source>
        <dbReference type="ARBA" id="ARBA00022741"/>
    </source>
</evidence>
<dbReference type="PANTHER" id="PTHR42781:SF4">
    <property type="entry name" value="SPERMIDINE_PUTRESCINE IMPORT ATP-BINDING PROTEIN POTA"/>
    <property type="match status" value="1"/>
</dbReference>
<gene>
    <name evidence="5" type="ORF">QY95_02240</name>
</gene>
<dbReference type="InterPro" id="IPR003593">
    <property type="entry name" value="AAA+_ATPase"/>
</dbReference>